<dbReference type="Pfam" id="PF03190">
    <property type="entry name" value="Thioredox_DsbH"/>
    <property type="match status" value="1"/>
</dbReference>
<dbReference type="InterPro" id="IPR008928">
    <property type="entry name" value="6-hairpin_glycosidase_sf"/>
</dbReference>
<keyword evidence="3" id="KW-1185">Reference proteome</keyword>
<comment type="caution">
    <text evidence="2">The sequence shown here is derived from an EMBL/GenBank/DDBJ whole genome shotgun (WGS) entry which is preliminary data.</text>
</comment>
<dbReference type="CDD" id="cd02955">
    <property type="entry name" value="SSP411"/>
    <property type="match status" value="1"/>
</dbReference>
<dbReference type="InterPro" id="IPR004879">
    <property type="entry name" value="Ssp411-like_TRX"/>
</dbReference>
<organism evidence="2 3">
    <name type="scientific">Arenivirga flava</name>
    <dbReference type="NCBI Taxonomy" id="1930060"/>
    <lineage>
        <taxon>Bacteria</taxon>
        <taxon>Bacillati</taxon>
        <taxon>Actinomycetota</taxon>
        <taxon>Actinomycetes</taxon>
        <taxon>Micrococcales</taxon>
        <taxon>Microbacteriaceae</taxon>
        <taxon>Arenivirga</taxon>
    </lineage>
</organism>
<dbReference type="SUPFAM" id="SSF48208">
    <property type="entry name" value="Six-hairpin glycosidases"/>
    <property type="match status" value="1"/>
</dbReference>
<name>A0AA37UKZ4_9MICO</name>
<dbReference type="InterPro" id="IPR036249">
    <property type="entry name" value="Thioredoxin-like_sf"/>
</dbReference>
<reference evidence="2 3" key="1">
    <citation type="journal article" date="2014" name="Int. J. Syst. Evol. Microbiol.">
        <title>Complete genome sequence of Corynebacterium casei LMG S-19264T (=DSM 44701T), isolated from a smear-ripened cheese.</title>
        <authorList>
            <consortium name="US DOE Joint Genome Institute (JGI-PGF)"/>
            <person name="Walter F."/>
            <person name="Albersmeier A."/>
            <person name="Kalinowski J."/>
            <person name="Ruckert C."/>
        </authorList>
    </citation>
    <scope>NUCLEOTIDE SEQUENCE [LARGE SCALE GENOMIC DNA]</scope>
    <source>
        <strain evidence="2 3">NBRC 112289</strain>
    </source>
</reference>
<dbReference type="Gene3D" id="3.40.30.10">
    <property type="entry name" value="Glutaredoxin"/>
    <property type="match status" value="1"/>
</dbReference>
<dbReference type="AlphaFoldDB" id="A0AA37UKZ4"/>
<dbReference type="GO" id="GO:0005975">
    <property type="term" value="P:carbohydrate metabolic process"/>
    <property type="evidence" value="ECO:0007669"/>
    <property type="project" value="InterPro"/>
</dbReference>
<sequence>MPSRLSDSVSPYLRAHADQPVDWWPWGAEAFAEAARRDLPVLVSIGYATCHWCHVMARESFADPALAEYLNARFVAVKVDREEHPDVDASYLAAAGAFTDHLGWPLNAFATPDGRPFYAGTYSPPQPVGSHPSFRQVLEAVHDAWTERRDEVRANAAGIAGALAASAAPEPSPLPTREQLTVAVRDLAAQEDREFGGFGTAPKFPSVPALQFLLERGSTGDAEALALAERGLLAMADSPLRDPVEGGFFRYATQRDWGEPHYERMLTDNALLLQAFAAVGQLNGAAVMPLALGVAEFLIRSLQRPDGGFGSAQDSESPVDGVRSEGGYYALDAAARATQPQPAVDGKVLAGWNGLAIAALAQAGSLWQRPGWLVAARQAADHLLELHVLPDGRLVRASLDGEPSDAVATLEDHGLLATGLLRLATAVGEPRYARAALRLLDACLVPGGLPVAPGGADPVLAAAGVALPADPSEGAYPSGLSAIADAALLAHQLTGRAEYRAAAEAVVACFGQAALQRPLASGAMLAVAARLAEPSLQLVVTEADAATAPAAMAGLGRAWHRAGVVVVVQPEGRMRALAEAGLALLEHRPAQDGRATAYLCRDLVCALPTTDPEALADALGALR</sequence>
<dbReference type="RefSeq" id="WP_284231715.1">
    <property type="nucleotide sequence ID" value="NZ_BSUL01000001.1"/>
</dbReference>
<evidence type="ECO:0000313" key="3">
    <source>
        <dbReference type="Proteomes" id="UP001157160"/>
    </source>
</evidence>
<feature type="domain" description="Spermatogenesis-associated protein 20-like TRX" evidence="1">
    <location>
        <begin position="3"/>
        <end position="163"/>
    </location>
</feature>
<proteinExistence type="predicted"/>
<dbReference type="PIRSF" id="PIRSF006402">
    <property type="entry name" value="UCP006402_thioredoxin"/>
    <property type="match status" value="1"/>
</dbReference>
<evidence type="ECO:0000313" key="2">
    <source>
        <dbReference type="EMBL" id="GMA28362.1"/>
    </source>
</evidence>
<dbReference type="InterPro" id="IPR024705">
    <property type="entry name" value="Ssp411"/>
</dbReference>
<dbReference type="PANTHER" id="PTHR42899:SF1">
    <property type="entry name" value="SPERMATOGENESIS-ASSOCIATED PROTEIN 20"/>
    <property type="match status" value="1"/>
</dbReference>
<dbReference type="EMBL" id="BSUL01000001">
    <property type="protein sequence ID" value="GMA28362.1"/>
    <property type="molecule type" value="Genomic_DNA"/>
</dbReference>
<dbReference type="PANTHER" id="PTHR42899">
    <property type="entry name" value="SPERMATOGENESIS-ASSOCIATED PROTEIN 20"/>
    <property type="match status" value="1"/>
</dbReference>
<evidence type="ECO:0000259" key="1">
    <source>
        <dbReference type="Pfam" id="PF03190"/>
    </source>
</evidence>
<protein>
    <submittedName>
        <fullName evidence="2">Thioredoxin domain-containing protein</fullName>
    </submittedName>
</protein>
<gene>
    <name evidence="2" type="ORF">GCM10025874_16150</name>
</gene>
<dbReference type="Proteomes" id="UP001157160">
    <property type="component" value="Unassembled WGS sequence"/>
</dbReference>
<accession>A0AA37UKZ4</accession>
<dbReference type="SUPFAM" id="SSF52833">
    <property type="entry name" value="Thioredoxin-like"/>
    <property type="match status" value="1"/>
</dbReference>